<reference evidence="26" key="1">
    <citation type="submission" date="2022-12" db="EMBL/GenBank/DDBJ databases">
        <title>Draft genome assemblies for two species of Escallonia (Escalloniales).</title>
        <authorList>
            <person name="Chanderbali A."/>
            <person name="Dervinis C."/>
            <person name="Anghel I."/>
            <person name="Soltis D."/>
            <person name="Soltis P."/>
            <person name="Zapata F."/>
        </authorList>
    </citation>
    <scope>NUCLEOTIDE SEQUENCE</scope>
    <source>
        <strain evidence="26">UCBG92.1500</strain>
        <tissue evidence="26">Leaf</tissue>
    </source>
</reference>
<evidence type="ECO:0000313" key="27">
    <source>
        <dbReference type="Proteomes" id="UP001187471"/>
    </source>
</evidence>
<dbReference type="PANTHER" id="PTHR47974">
    <property type="entry name" value="OS07G0415500 PROTEIN"/>
    <property type="match status" value="1"/>
</dbReference>
<dbReference type="InterPro" id="IPR000742">
    <property type="entry name" value="EGF"/>
</dbReference>
<dbReference type="GO" id="GO:0016020">
    <property type="term" value="C:membrane"/>
    <property type="evidence" value="ECO:0007669"/>
    <property type="project" value="UniProtKB-SubCell"/>
</dbReference>
<keyword evidence="27" id="KW-1185">Reference proteome</keyword>
<keyword evidence="2 17" id="KW-0723">Serine/threonine-protein kinase</keyword>
<feature type="signal peptide" evidence="21">
    <location>
        <begin position="1"/>
        <end position="29"/>
    </location>
</feature>
<accession>A0AA88U5U1</accession>
<dbReference type="InterPro" id="IPR000719">
    <property type="entry name" value="Prot_kinase_dom"/>
</dbReference>
<evidence type="ECO:0000259" key="24">
    <source>
        <dbReference type="PROSITE" id="PS50927"/>
    </source>
</evidence>
<evidence type="ECO:0000259" key="22">
    <source>
        <dbReference type="PROSITE" id="PS50011"/>
    </source>
</evidence>
<keyword evidence="8 17" id="KW-0418">Kinase</keyword>
<dbReference type="CDD" id="cd00053">
    <property type="entry name" value="EGF"/>
    <property type="match status" value="1"/>
</dbReference>
<keyword evidence="14" id="KW-0325">Glycoprotein</keyword>
<dbReference type="PROSITE" id="PS50026">
    <property type="entry name" value="EGF_3"/>
    <property type="match status" value="1"/>
</dbReference>
<feature type="chain" id="PRO_5041663381" description="Receptor-like serine/threonine-protein kinase" evidence="21">
    <location>
        <begin position="30"/>
        <end position="888"/>
    </location>
</feature>
<evidence type="ECO:0000256" key="10">
    <source>
        <dbReference type="ARBA" id="ARBA00022989"/>
    </source>
</evidence>
<dbReference type="GO" id="GO:0004674">
    <property type="term" value="F:protein serine/threonine kinase activity"/>
    <property type="evidence" value="ECO:0007669"/>
    <property type="project" value="UniProtKB-KW"/>
</dbReference>
<evidence type="ECO:0000256" key="11">
    <source>
        <dbReference type="ARBA" id="ARBA00023136"/>
    </source>
</evidence>
<keyword evidence="6 21" id="KW-0732">Signal</keyword>
<dbReference type="SMART" id="SM00108">
    <property type="entry name" value="B_lectin"/>
    <property type="match status" value="1"/>
</dbReference>
<keyword evidence="10 20" id="KW-1133">Transmembrane helix</keyword>
<evidence type="ECO:0000256" key="3">
    <source>
        <dbReference type="ARBA" id="ARBA00022536"/>
    </source>
</evidence>
<dbReference type="Gene3D" id="2.90.10.10">
    <property type="entry name" value="Bulb-type lectin domain"/>
    <property type="match status" value="1"/>
</dbReference>
<dbReference type="FunFam" id="2.90.10.10:FF:000007">
    <property type="entry name" value="Serine/threonine-protein kinase"/>
    <property type="match status" value="1"/>
</dbReference>
<proteinExistence type="inferred from homology"/>
<feature type="domain" description="Apple" evidence="25">
    <location>
        <begin position="337"/>
        <end position="418"/>
    </location>
</feature>
<keyword evidence="3 18" id="KW-0245">EGF-like domain</keyword>
<dbReference type="PROSITE" id="PS00107">
    <property type="entry name" value="PROTEIN_KINASE_ATP"/>
    <property type="match status" value="1"/>
</dbReference>
<dbReference type="Pfam" id="PF00069">
    <property type="entry name" value="Pkinase"/>
    <property type="match status" value="1"/>
</dbReference>
<feature type="binding site" evidence="19">
    <location>
        <position position="546"/>
    </location>
    <ligand>
        <name>ATP</name>
        <dbReference type="ChEBI" id="CHEBI:30616"/>
    </ligand>
</feature>
<feature type="domain" description="Bulb-type lectin" evidence="24">
    <location>
        <begin position="32"/>
        <end position="154"/>
    </location>
</feature>
<evidence type="ECO:0000256" key="16">
    <source>
        <dbReference type="ARBA" id="ARBA00048679"/>
    </source>
</evidence>
<evidence type="ECO:0000256" key="20">
    <source>
        <dbReference type="SAM" id="Phobius"/>
    </source>
</evidence>
<keyword evidence="4 17" id="KW-0808">Transferase</keyword>
<dbReference type="PROSITE" id="PS50927">
    <property type="entry name" value="BULB_LECTIN"/>
    <property type="match status" value="1"/>
</dbReference>
<dbReference type="SMART" id="SM00220">
    <property type="entry name" value="S_TKc"/>
    <property type="match status" value="1"/>
</dbReference>
<keyword evidence="12" id="KW-1015">Disulfide bond</keyword>
<dbReference type="EMBL" id="JAVXUO010002530">
    <property type="protein sequence ID" value="KAK2972284.1"/>
    <property type="molecule type" value="Genomic_DNA"/>
</dbReference>
<feature type="domain" description="EGF-like" evidence="23">
    <location>
        <begin position="287"/>
        <end position="323"/>
    </location>
</feature>
<dbReference type="CDD" id="cd01098">
    <property type="entry name" value="PAN_AP_plant"/>
    <property type="match status" value="1"/>
</dbReference>
<name>A0AA88U5U1_9ASTE</name>
<dbReference type="SUPFAM" id="SSF51110">
    <property type="entry name" value="alpha-D-mannose-specific plant lectins"/>
    <property type="match status" value="1"/>
</dbReference>
<comment type="subcellular location">
    <subcellularLocation>
        <location evidence="1">Membrane</location>
        <topology evidence="1">Single-pass type I membrane protein</topology>
    </subcellularLocation>
</comment>
<evidence type="ECO:0000256" key="4">
    <source>
        <dbReference type="ARBA" id="ARBA00022679"/>
    </source>
</evidence>
<protein>
    <recommendedName>
        <fullName evidence="17">Receptor-like serine/threonine-protein kinase</fullName>
        <ecNumber evidence="17">2.7.11.1</ecNumber>
    </recommendedName>
</protein>
<dbReference type="FunFam" id="1.10.510.10:FF:000537">
    <property type="entry name" value="Putative receptor-like protein kinase"/>
    <property type="match status" value="1"/>
</dbReference>
<evidence type="ECO:0000256" key="1">
    <source>
        <dbReference type="ARBA" id="ARBA00004479"/>
    </source>
</evidence>
<dbReference type="PROSITE" id="PS50948">
    <property type="entry name" value="PAN"/>
    <property type="match status" value="1"/>
</dbReference>
<dbReference type="CDD" id="cd00028">
    <property type="entry name" value="B_lectin"/>
    <property type="match status" value="1"/>
</dbReference>
<dbReference type="InterPro" id="IPR001480">
    <property type="entry name" value="Bulb-type_lectin_dom"/>
</dbReference>
<dbReference type="FunFam" id="3.30.200.20:FF:000059">
    <property type="entry name" value="S-receptor-like serine/threonine-protein kinase"/>
    <property type="match status" value="1"/>
</dbReference>
<keyword evidence="7 17" id="KW-0547">Nucleotide-binding</keyword>
<sequence>MRSHNHKPPHYSLLFFHLLSALFLHSATSKIHNVLKRGSSLSVEDVSDIITSPDGSFACGFRNEGGNAYWLAIWFTSSADRTVVWTANRDRPVNGKGSKLSLRRNGIMFLTDVDGKVVWQTNMTTYNAQRAEVLDTGNLVLKDPKGEILWQSFDYPTDTLLPSQTFTKSNKLIAAVRKGNFASGYYSFYFSNDNELRLFYDGPETSSIYWPDLGLGTFLNARASYNSSRIAVLDDIGRFASSDLLKFSASDLGFGIKRRITMDYDGNLRLYSLNGSSGSWSVSWAALSQNCNVRGLCGRNGICTYSPKPKCACPPGYELSDPSNWNQGCKPTFNRTCSDSQQVKFVEIPNTDYFGFDIAYHQGPISVKACRELCLGDCNCEAFSYRHVGDVVVCFTKSVLFNGMQTPDFPGSVFMKLPTSVEASQTAVLLGSNVMCESSAPAVLLGSPTMYYTDTKRVRWVHLYSLAFGIGAIESLIILSGWWFLFRSRVPATVEDGYRVLLSRFRRFSYAELKKATNSFKVELGRGGSGVVYKGVLTDGRAVAVKILGDMYQAEQEFWAEVSTIGKINHINLVRMWGFCSERRHRLLVYEYVENLSLDKHLFTSNFLGWKERFNVALRIANGLAYLHNECLEWVIHCDVKPENILLDCEFEPKIADFGLAKFSKRGGRGSEISRIRGTKGYMAPEWASNLPITAKVDVYSYGIVILELVRGVRLLTWVIEGGEEQEVELTRFVRTLKMKIECKEECWMEDLVDPRLNGDFDRNQAAALVEMGLACMEQDRTKLSKRGDRGSEVYNLSNKRLYGSRVGFEPSITAKVDVYSYGIVILELLRGERLSTWDTVDARLNGEFNKNQAAALFKMGLACMEQNRSKRPTMDAIVQILLECEAE</sequence>
<dbReference type="GO" id="GO:0005524">
    <property type="term" value="F:ATP binding"/>
    <property type="evidence" value="ECO:0007669"/>
    <property type="project" value="UniProtKB-UniRule"/>
</dbReference>
<evidence type="ECO:0000256" key="12">
    <source>
        <dbReference type="ARBA" id="ARBA00023157"/>
    </source>
</evidence>
<comment type="caution">
    <text evidence="26">The sequence shown here is derived from an EMBL/GenBank/DDBJ whole genome shotgun (WGS) entry which is preliminary data.</text>
</comment>
<evidence type="ECO:0000256" key="14">
    <source>
        <dbReference type="ARBA" id="ARBA00023180"/>
    </source>
</evidence>
<evidence type="ECO:0000256" key="17">
    <source>
        <dbReference type="PIRNR" id="PIRNR000641"/>
    </source>
</evidence>
<comment type="catalytic activity">
    <reaction evidence="15 17">
        <text>L-threonyl-[protein] + ATP = O-phospho-L-threonyl-[protein] + ADP + H(+)</text>
        <dbReference type="Rhea" id="RHEA:46608"/>
        <dbReference type="Rhea" id="RHEA-COMP:11060"/>
        <dbReference type="Rhea" id="RHEA-COMP:11605"/>
        <dbReference type="ChEBI" id="CHEBI:15378"/>
        <dbReference type="ChEBI" id="CHEBI:30013"/>
        <dbReference type="ChEBI" id="CHEBI:30616"/>
        <dbReference type="ChEBI" id="CHEBI:61977"/>
        <dbReference type="ChEBI" id="CHEBI:456216"/>
        <dbReference type="EC" id="2.7.11.1"/>
    </reaction>
</comment>
<organism evidence="26 27">
    <name type="scientific">Escallonia rubra</name>
    <dbReference type="NCBI Taxonomy" id="112253"/>
    <lineage>
        <taxon>Eukaryota</taxon>
        <taxon>Viridiplantae</taxon>
        <taxon>Streptophyta</taxon>
        <taxon>Embryophyta</taxon>
        <taxon>Tracheophyta</taxon>
        <taxon>Spermatophyta</taxon>
        <taxon>Magnoliopsida</taxon>
        <taxon>eudicotyledons</taxon>
        <taxon>Gunneridae</taxon>
        <taxon>Pentapetalae</taxon>
        <taxon>asterids</taxon>
        <taxon>campanulids</taxon>
        <taxon>Escalloniales</taxon>
        <taxon>Escalloniaceae</taxon>
        <taxon>Escallonia</taxon>
    </lineage>
</organism>
<dbReference type="EC" id="2.7.11.1" evidence="17"/>
<comment type="catalytic activity">
    <reaction evidence="16 17">
        <text>L-seryl-[protein] + ATP = O-phospho-L-seryl-[protein] + ADP + H(+)</text>
        <dbReference type="Rhea" id="RHEA:17989"/>
        <dbReference type="Rhea" id="RHEA-COMP:9863"/>
        <dbReference type="Rhea" id="RHEA-COMP:11604"/>
        <dbReference type="ChEBI" id="CHEBI:15378"/>
        <dbReference type="ChEBI" id="CHEBI:29999"/>
        <dbReference type="ChEBI" id="CHEBI:30616"/>
        <dbReference type="ChEBI" id="CHEBI:83421"/>
        <dbReference type="ChEBI" id="CHEBI:456216"/>
        <dbReference type="EC" id="2.7.11.1"/>
    </reaction>
</comment>
<dbReference type="InterPro" id="IPR017441">
    <property type="entry name" value="Protein_kinase_ATP_BS"/>
</dbReference>
<evidence type="ECO:0000256" key="21">
    <source>
        <dbReference type="SAM" id="SignalP"/>
    </source>
</evidence>
<comment type="caution">
    <text evidence="18">Lacks conserved residue(s) required for the propagation of feature annotation.</text>
</comment>
<dbReference type="Pfam" id="PF08276">
    <property type="entry name" value="PAN_2"/>
    <property type="match status" value="1"/>
</dbReference>
<evidence type="ECO:0000256" key="7">
    <source>
        <dbReference type="ARBA" id="ARBA00022741"/>
    </source>
</evidence>
<evidence type="ECO:0000259" key="23">
    <source>
        <dbReference type="PROSITE" id="PS50026"/>
    </source>
</evidence>
<dbReference type="AlphaFoldDB" id="A0AA88U5U1"/>
<dbReference type="InterPro" id="IPR011009">
    <property type="entry name" value="Kinase-like_dom_sf"/>
</dbReference>
<keyword evidence="11 20" id="KW-0472">Membrane</keyword>
<evidence type="ECO:0000256" key="6">
    <source>
        <dbReference type="ARBA" id="ARBA00022729"/>
    </source>
</evidence>
<dbReference type="PROSITE" id="PS00108">
    <property type="entry name" value="PROTEIN_KINASE_ST"/>
    <property type="match status" value="1"/>
</dbReference>
<dbReference type="InterPro" id="IPR003609">
    <property type="entry name" value="Pan_app"/>
</dbReference>
<keyword evidence="13" id="KW-0675">Receptor</keyword>
<dbReference type="InterPro" id="IPR036426">
    <property type="entry name" value="Bulb-type_lectin_dom_sf"/>
</dbReference>
<gene>
    <name evidence="26" type="ORF">RJ640_014342</name>
</gene>
<feature type="transmembrane region" description="Helical" evidence="20">
    <location>
        <begin position="463"/>
        <end position="485"/>
    </location>
</feature>
<dbReference type="Pfam" id="PF00954">
    <property type="entry name" value="S_locus_glycop"/>
    <property type="match status" value="1"/>
</dbReference>
<keyword evidence="9 17" id="KW-0067">ATP-binding</keyword>
<keyword evidence="5 20" id="KW-0812">Transmembrane</keyword>
<evidence type="ECO:0000256" key="5">
    <source>
        <dbReference type="ARBA" id="ARBA00022692"/>
    </source>
</evidence>
<evidence type="ECO:0000256" key="19">
    <source>
        <dbReference type="PROSITE-ProRule" id="PRU10141"/>
    </source>
</evidence>
<dbReference type="Pfam" id="PF01453">
    <property type="entry name" value="B_lectin"/>
    <property type="match status" value="1"/>
</dbReference>
<dbReference type="InterPro" id="IPR008271">
    <property type="entry name" value="Ser/Thr_kinase_AS"/>
</dbReference>
<evidence type="ECO:0000259" key="25">
    <source>
        <dbReference type="PROSITE" id="PS50948"/>
    </source>
</evidence>
<dbReference type="Gene3D" id="3.30.200.20">
    <property type="entry name" value="Phosphorylase Kinase, domain 1"/>
    <property type="match status" value="1"/>
</dbReference>
<evidence type="ECO:0000313" key="26">
    <source>
        <dbReference type="EMBL" id="KAK2972284.1"/>
    </source>
</evidence>
<evidence type="ECO:0000256" key="13">
    <source>
        <dbReference type="ARBA" id="ARBA00023170"/>
    </source>
</evidence>
<evidence type="ECO:0000256" key="15">
    <source>
        <dbReference type="ARBA" id="ARBA00047899"/>
    </source>
</evidence>
<dbReference type="Gene3D" id="1.10.510.10">
    <property type="entry name" value="Transferase(Phosphotransferase) domain 1"/>
    <property type="match status" value="2"/>
</dbReference>
<dbReference type="PIRSF" id="PIRSF000641">
    <property type="entry name" value="SRK"/>
    <property type="match status" value="1"/>
</dbReference>
<dbReference type="GO" id="GO:0048544">
    <property type="term" value="P:recognition of pollen"/>
    <property type="evidence" value="ECO:0007669"/>
    <property type="project" value="InterPro"/>
</dbReference>
<dbReference type="PROSITE" id="PS50011">
    <property type="entry name" value="PROTEIN_KINASE_DOM"/>
    <property type="match status" value="1"/>
</dbReference>
<evidence type="ECO:0000256" key="18">
    <source>
        <dbReference type="PROSITE-ProRule" id="PRU00076"/>
    </source>
</evidence>
<evidence type="ECO:0000256" key="8">
    <source>
        <dbReference type="ARBA" id="ARBA00022777"/>
    </source>
</evidence>
<dbReference type="Proteomes" id="UP001187471">
    <property type="component" value="Unassembled WGS sequence"/>
</dbReference>
<feature type="domain" description="Protein kinase" evidence="22">
    <location>
        <begin position="518"/>
        <end position="888"/>
    </location>
</feature>
<dbReference type="PANTHER" id="PTHR47974:SF4">
    <property type="entry name" value="RECEPTOR-LIKE SERINE_THREONINE-PROTEIN KINASE"/>
    <property type="match status" value="1"/>
</dbReference>
<dbReference type="InterPro" id="IPR024171">
    <property type="entry name" value="SRK-like_kinase"/>
</dbReference>
<evidence type="ECO:0000256" key="2">
    <source>
        <dbReference type="ARBA" id="ARBA00022527"/>
    </source>
</evidence>
<dbReference type="InterPro" id="IPR000858">
    <property type="entry name" value="S_locus_glycoprot_dom"/>
</dbReference>
<comment type="similarity">
    <text evidence="17">Belongs to the protein kinase superfamily. Ser/Thr protein kinase family.</text>
</comment>
<dbReference type="SUPFAM" id="SSF56112">
    <property type="entry name" value="Protein kinase-like (PK-like)"/>
    <property type="match status" value="2"/>
</dbReference>
<evidence type="ECO:0000256" key="9">
    <source>
        <dbReference type="ARBA" id="ARBA00022840"/>
    </source>
</evidence>